<dbReference type="GO" id="GO:0009247">
    <property type="term" value="P:glycolipid biosynthetic process"/>
    <property type="evidence" value="ECO:0007669"/>
    <property type="project" value="TreeGrafter"/>
</dbReference>
<evidence type="ECO:0000256" key="3">
    <source>
        <dbReference type="ARBA" id="ARBA00022679"/>
    </source>
</evidence>
<feature type="domain" description="Glycosyltransferase 2-like" evidence="4">
    <location>
        <begin position="16"/>
        <end position="176"/>
    </location>
</feature>
<dbReference type="PANTHER" id="PTHR43398:SF1">
    <property type="entry name" value="DOLICHOL-PHOSPHATE MANNOSYLTRANSFERASE SUBUNIT 1"/>
    <property type="match status" value="1"/>
</dbReference>
<dbReference type="PANTHER" id="PTHR43398">
    <property type="entry name" value="DOLICHOL-PHOSPHATE MANNOSYLTRANSFERASE SUBUNIT 1"/>
    <property type="match status" value="1"/>
</dbReference>
<protein>
    <submittedName>
        <fullName evidence="5">Polyprenol monophosphomannose synthase</fullName>
    </submittedName>
</protein>
<dbReference type="Gene3D" id="3.90.550.10">
    <property type="entry name" value="Spore Coat Polysaccharide Biosynthesis Protein SpsA, Chain A"/>
    <property type="match status" value="1"/>
</dbReference>
<dbReference type="CDD" id="cd06442">
    <property type="entry name" value="DPM1_like"/>
    <property type="match status" value="1"/>
</dbReference>
<dbReference type="GO" id="GO:0016020">
    <property type="term" value="C:membrane"/>
    <property type="evidence" value="ECO:0007669"/>
    <property type="project" value="GOC"/>
</dbReference>
<reference evidence="5 6" key="1">
    <citation type="submission" date="2020-02" db="EMBL/GenBank/DDBJ databases">
        <authorList>
            <person name="Li X.-J."/>
            <person name="Feng X.-M."/>
        </authorList>
    </citation>
    <scope>NUCLEOTIDE SEQUENCE [LARGE SCALE GENOMIC DNA]</scope>
    <source>
        <strain evidence="5 6">CGMCC 4.7225</strain>
    </source>
</reference>
<comment type="similarity">
    <text evidence="1">Belongs to the glycosyltransferase 2 family.</text>
</comment>
<keyword evidence="3" id="KW-0808">Transferase</keyword>
<dbReference type="InterPro" id="IPR001173">
    <property type="entry name" value="Glyco_trans_2-like"/>
</dbReference>
<dbReference type="AlphaFoldDB" id="A0A6N9YH48"/>
<accession>A0A6N9YH48</accession>
<organism evidence="5 6">
    <name type="scientific">Phytoactinopolyspora alkaliphila</name>
    <dbReference type="NCBI Taxonomy" id="1783498"/>
    <lineage>
        <taxon>Bacteria</taxon>
        <taxon>Bacillati</taxon>
        <taxon>Actinomycetota</taxon>
        <taxon>Actinomycetes</taxon>
        <taxon>Jiangellales</taxon>
        <taxon>Jiangellaceae</taxon>
        <taxon>Phytoactinopolyspora</taxon>
    </lineage>
</organism>
<evidence type="ECO:0000259" key="4">
    <source>
        <dbReference type="Pfam" id="PF00535"/>
    </source>
</evidence>
<dbReference type="RefSeq" id="WP_163815782.1">
    <property type="nucleotide sequence ID" value="NZ_JAAGOB010000001.1"/>
</dbReference>
<dbReference type="Proteomes" id="UP000469185">
    <property type="component" value="Unassembled WGS sequence"/>
</dbReference>
<sequence length="261" mass="28400">MGQQAGTGGAAGRAAVVIPTYNEALTIRETVERLLVAVPAVHVLVVDDGSPDGTGQIADEMAQREDRVHVMHREAKQGLGAAYVAGFGWALAHGYEAVAEMDADGSHQPEELPQLLEALDDADLVLGSRYVPGGSVVNWPKRREFLSKAGNVYTRIVLGIQLHDSTGGFRVFRAGTLRAIDLGTVASQGYCFQIDLAWRTIRAGLRVREVPITFVERRQGESKMGTDIVREALTRVTRWGIEHRARQLRGMVTSVMRGSSI</sequence>
<gene>
    <name evidence="5" type="ORF">G1H11_02890</name>
</gene>
<dbReference type="GO" id="GO:0004582">
    <property type="term" value="F:dolichyl-phosphate beta-D-mannosyltransferase activity"/>
    <property type="evidence" value="ECO:0007669"/>
    <property type="project" value="InterPro"/>
</dbReference>
<dbReference type="InterPro" id="IPR029044">
    <property type="entry name" value="Nucleotide-diphossugar_trans"/>
</dbReference>
<dbReference type="InterPro" id="IPR039528">
    <property type="entry name" value="DPM1-like"/>
</dbReference>
<keyword evidence="2" id="KW-0328">Glycosyltransferase</keyword>
<comment type="caution">
    <text evidence="5">The sequence shown here is derived from an EMBL/GenBank/DDBJ whole genome shotgun (WGS) entry which is preliminary data.</text>
</comment>
<dbReference type="Pfam" id="PF00535">
    <property type="entry name" value="Glycos_transf_2"/>
    <property type="match status" value="1"/>
</dbReference>
<dbReference type="FunFam" id="3.90.550.10:FF:000122">
    <property type="entry name" value="Dolichol-phosphate mannosyltransferase subunit 1"/>
    <property type="match status" value="1"/>
</dbReference>
<evidence type="ECO:0000313" key="6">
    <source>
        <dbReference type="Proteomes" id="UP000469185"/>
    </source>
</evidence>
<evidence type="ECO:0000313" key="5">
    <source>
        <dbReference type="EMBL" id="NED94250.1"/>
    </source>
</evidence>
<proteinExistence type="inferred from homology"/>
<evidence type="ECO:0000256" key="2">
    <source>
        <dbReference type="ARBA" id="ARBA00022676"/>
    </source>
</evidence>
<keyword evidence="6" id="KW-1185">Reference proteome</keyword>
<evidence type="ECO:0000256" key="1">
    <source>
        <dbReference type="ARBA" id="ARBA00006739"/>
    </source>
</evidence>
<dbReference type="SUPFAM" id="SSF53448">
    <property type="entry name" value="Nucleotide-diphospho-sugar transferases"/>
    <property type="match status" value="1"/>
</dbReference>
<name>A0A6N9YH48_9ACTN</name>
<dbReference type="EMBL" id="JAAGOB010000001">
    <property type="protein sequence ID" value="NED94250.1"/>
    <property type="molecule type" value="Genomic_DNA"/>
</dbReference>